<dbReference type="AlphaFoldDB" id="A0A5C6S9L1"/>
<dbReference type="SUPFAM" id="SSF53474">
    <property type="entry name" value="alpha/beta-Hydrolases"/>
    <property type="match status" value="1"/>
</dbReference>
<proteinExistence type="predicted"/>
<dbReference type="InterPro" id="IPR050583">
    <property type="entry name" value="Mycobacterial_A85_antigen"/>
</dbReference>
<evidence type="ECO:0000313" key="3">
    <source>
        <dbReference type="Proteomes" id="UP000321580"/>
    </source>
</evidence>
<evidence type="ECO:0000256" key="1">
    <source>
        <dbReference type="SAM" id="SignalP"/>
    </source>
</evidence>
<dbReference type="InterPro" id="IPR029058">
    <property type="entry name" value="AB_hydrolase_fold"/>
</dbReference>
<feature type="chain" id="PRO_5022772585" description="T9SS type A sorting domain-containing protein" evidence="1">
    <location>
        <begin position="21"/>
        <end position="463"/>
    </location>
</feature>
<dbReference type="OrthoDB" id="9803578at2"/>
<dbReference type="Gene3D" id="3.40.50.1820">
    <property type="entry name" value="alpha/beta hydrolase"/>
    <property type="match status" value="1"/>
</dbReference>
<accession>A0A5C6S9L1</accession>
<dbReference type="InterPro" id="IPR000801">
    <property type="entry name" value="Esterase-like"/>
</dbReference>
<keyword evidence="1" id="KW-0732">Signal</keyword>
<gene>
    <name evidence="2" type="ORF">FRY97_00745</name>
</gene>
<dbReference type="Pfam" id="PF00756">
    <property type="entry name" value="Esterase"/>
    <property type="match status" value="1"/>
</dbReference>
<name>A0A5C6S9L1_9BACT</name>
<dbReference type="PANTHER" id="PTHR48098">
    <property type="entry name" value="ENTEROCHELIN ESTERASE-RELATED"/>
    <property type="match status" value="1"/>
</dbReference>
<keyword evidence="3" id="KW-1185">Reference proteome</keyword>
<reference evidence="2 3" key="1">
    <citation type="submission" date="2019-08" db="EMBL/GenBank/DDBJ databases">
        <title>Genome of Phaeodactylibacter luteus.</title>
        <authorList>
            <person name="Bowman J.P."/>
        </authorList>
    </citation>
    <scope>NUCLEOTIDE SEQUENCE [LARGE SCALE GENOMIC DNA]</scope>
    <source>
        <strain evidence="2 3">KCTC 42180</strain>
    </source>
</reference>
<dbReference type="EMBL" id="VOOR01000001">
    <property type="protein sequence ID" value="TXB70264.1"/>
    <property type="molecule type" value="Genomic_DNA"/>
</dbReference>
<dbReference type="RefSeq" id="WP_147165496.1">
    <property type="nucleotide sequence ID" value="NZ_VOOR01000001.1"/>
</dbReference>
<sequence length="463" mass="50019">MNYRLLFSLLLLAGAFPLSAQLTLVLNGLPAATPTGATIYAAGSFNGWDPADPGSAFAAGEEGKLWLDLSLSPGPIAFKLTRGSWDTVEGNAQGGFLPNRTYGYTGGTDTLYLDILSWEGQAGSSTASPNVALLDEAFWMPQLGRARRIWVYLPPDYETSDKDYPVLYMQDGQNLFDAATAAFGEWEVDEALDHLFGEGDGGIIVVGIDHGGSQRLDEYSPWANPQYGGGEGAAYAAFIVETLKPYIDANYRTLSGREHTGIMGSSMGGLISLFAAAEYQEVFSKAGIFSASYWFSSECYAHVLASGKTADMKFYLLAGGMEGGNQVGDMEAMYNTLMEAGFGAEEIEMRTVPEGGHNEALWRGAFPEAYLWLFSAAPVAVPDWGESVGLKVFPNPGQGGFTVSGLQGVADITVWDQQDRRVASQTINAQQARLDGLMPGIYWIVLESEQWGCSQRMLWISQN</sequence>
<evidence type="ECO:0000313" key="2">
    <source>
        <dbReference type="EMBL" id="TXB70264.1"/>
    </source>
</evidence>
<evidence type="ECO:0008006" key="4">
    <source>
        <dbReference type="Google" id="ProtNLM"/>
    </source>
</evidence>
<organism evidence="2 3">
    <name type="scientific">Phaeodactylibacter luteus</name>
    <dbReference type="NCBI Taxonomy" id="1564516"/>
    <lineage>
        <taxon>Bacteria</taxon>
        <taxon>Pseudomonadati</taxon>
        <taxon>Bacteroidota</taxon>
        <taxon>Saprospiria</taxon>
        <taxon>Saprospirales</taxon>
        <taxon>Haliscomenobacteraceae</taxon>
        <taxon>Phaeodactylibacter</taxon>
    </lineage>
</organism>
<protein>
    <recommendedName>
        <fullName evidence="4">T9SS type A sorting domain-containing protein</fullName>
    </recommendedName>
</protein>
<dbReference type="PANTHER" id="PTHR48098:SF6">
    <property type="entry name" value="FERRI-BACILLIBACTIN ESTERASE BESA"/>
    <property type="match status" value="1"/>
</dbReference>
<feature type="signal peptide" evidence="1">
    <location>
        <begin position="1"/>
        <end position="20"/>
    </location>
</feature>
<dbReference type="Proteomes" id="UP000321580">
    <property type="component" value="Unassembled WGS sequence"/>
</dbReference>
<comment type="caution">
    <text evidence="2">The sequence shown here is derived from an EMBL/GenBank/DDBJ whole genome shotgun (WGS) entry which is preliminary data.</text>
</comment>